<evidence type="ECO:0000256" key="1">
    <source>
        <dbReference type="SAM" id="Coils"/>
    </source>
</evidence>
<accession>H1HPG4</accession>
<dbReference type="Proteomes" id="UP000003167">
    <property type="component" value="Unassembled WGS sequence"/>
</dbReference>
<evidence type="ECO:0000259" key="3">
    <source>
        <dbReference type="Pfam" id="PF19904"/>
    </source>
</evidence>
<evidence type="ECO:0000256" key="2">
    <source>
        <dbReference type="SAM" id="Phobius"/>
    </source>
</evidence>
<name>H1HPG4_9BACT</name>
<comment type="caution">
    <text evidence="4">The sequence shown here is derived from an EMBL/GenBank/DDBJ whole genome shotgun (WGS) entry which is preliminary data.</text>
</comment>
<dbReference type="InterPro" id="IPR011990">
    <property type="entry name" value="TPR-like_helical_dom_sf"/>
</dbReference>
<feature type="domain" description="DUF6377" evidence="3">
    <location>
        <begin position="259"/>
        <end position="508"/>
    </location>
</feature>
<dbReference type="EMBL" id="AGEK01000035">
    <property type="protein sequence ID" value="EHO67933.1"/>
    <property type="molecule type" value="Genomic_DNA"/>
</dbReference>
<dbReference type="InterPro" id="IPR045957">
    <property type="entry name" value="DUF6377"/>
</dbReference>
<keyword evidence="2" id="KW-0812">Transmembrane</keyword>
<feature type="coiled-coil region" evidence="1">
    <location>
        <begin position="376"/>
        <end position="403"/>
    </location>
</feature>
<dbReference type="SUPFAM" id="SSF48452">
    <property type="entry name" value="TPR-like"/>
    <property type="match status" value="1"/>
</dbReference>
<keyword evidence="2" id="KW-0472">Membrane</keyword>
<dbReference type="RefSeq" id="WP_008566104.1">
    <property type="nucleotide sequence ID" value="NZ_JH594507.1"/>
</dbReference>
<evidence type="ECO:0000313" key="5">
    <source>
        <dbReference type="Proteomes" id="UP000003167"/>
    </source>
</evidence>
<evidence type="ECO:0000313" key="4">
    <source>
        <dbReference type="EMBL" id="EHO67933.1"/>
    </source>
</evidence>
<keyword evidence="2" id="KW-1133">Transmembrane helix</keyword>
<dbReference type="Gene3D" id="1.25.40.10">
    <property type="entry name" value="Tetratricopeptide repeat domain"/>
    <property type="match status" value="1"/>
</dbReference>
<dbReference type="STRING" id="999422.HMPREF9944_02058"/>
<organism evidence="4 5">
    <name type="scientific">Segatella maculosa OT 289</name>
    <dbReference type="NCBI Taxonomy" id="999422"/>
    <lineage>
        <taxon>Bacteria</taxon>
        <taxon>Pseudomonadati</taxon>
        <taxon>Bacteroidota</taxon>
        <taxon>Bacteroidia</taxon>
        <taxon>Bacteroidales</taxon>
        <taxon>Prevotellaceae</taxon>
        <taxon>Segatella</taxon>
    </lineage>
</organism>
<dbReference type="HOGENOM" id="CLU_037195_0_0_10"/>
<dbReference type="PATRIC" id="fig|999422.3.peg.2165"/>
<protein>
    <recommendedName>
        <fullName evidence="3">DUF6377 domain-containing protein</fullName>
    </recommendedName>
</protein>
<proteinExistence type="predicted"/>
<gene>
    <name evidence="4" type="ORF">HMPREF9944_02058</name>
</gene>
<dbReference type="AlphaFoldDB" id="H1HPG4"/>
<keyword evidence="1" id="KW-0175">Coiled coil</keyword>
<keyword evidence="5" id="KW-1185">Reference proteome</keyword>
<reference evidence="4 5" key="1">
    <citation type="submission" date="2011-12" db="EMBL/GenBank/DDBJ databases">
        <title>The Genome Sequence of Prevotella maculosa OT 289.</title>
        <authorList>
            <consortium name="The Broad Institute Genome Sequencing Platform"/>
            <person name="Earl A."/>
            <person name="Ward D."/>
            <person name="Feldgarden M."/>
            <person name="Gevers D."/>
            <person name="Izard J."/>
            <person name="Blanton J.M."/>
            <person name="Mathney J."/>
            <person name="Tanner A.C."/>
            <person name="Dewhirst F.E."/>
            <person name="Young S.K."/>
            <person name="Zeng Q."/>
            <person name="Gargeya S."/>
            <person name="Fitzgerald M."/>
            <person name="Haas B."/>
            <person name="Abouelleil A."/>
            <person name="Alvarado L."/>
            <person name="Arachchi H.M."/>
            <person name="Berlin A."/>
            <person name="Chapman S.B."/>
            <person name="Gearin G."/>
            <person name="Goldberg J."/>
            <person name="Griggs A."/>
            <person name="Gujja S."/>
            <person name="Hansen M."/>
            <person name="Heiman D."/>
            <person name="Howarth C."/>
            <person name="Larimer J."/>
            <person name="Lui A."/>
            <person name="MacDonald P.J.P."/>
            <person name="McCowen C."/>
            <person name="Montmayeur A."/>
            <person name="Murphy C."/>
            <person name="Neiman D."/>
            <person name="Pearson M."/>
            <person name="Priest M."/>
            <person name="Roberts A."/>
            <person name="Saif S."/>
            <person name="Shea T."/>
            <person name="Sisk P."/>
            <person name="Stolte C."/>
            <person name="Sykes S."/>
            <person name="Wortman J."/>
            <person name="Nusbaum C."/>
            <person name="Birren B."/>
        </authorList>
    </citation>
    <scope>NUCLEOTIDE SEQUENCE [LARGE SCALE GENOMIC DNA]</scope>
    <source>
        <strain evidence="4 5">OT 289</strain>
    </source>
</reference>
<feature type="transmembrane region" description="Helical" evidence="2">
    <location>
        <begin position="327"/>
        <end position="349"/>
    </location>
</feature>
<sequence>MKRILIAMIFCLFSLPMQCEEHNLQSLLYKLDEAIALSSDIDRKQRKSIEKSLRMFDEAVNDKNRYEICVDLFSQYKKYNLDSMFIYAKEGWLLAKKMGDYEKIQSSMLDIADAYKKLARYDEALNVLRNMDRSYIRTHGKQYYNMLHGIYFSLLKEGRSSEEQRFYRLMQRRYRDSMAVYEIPNTMMSVCNQSMILRLDGRYNQAINLFRSYEKKYPDSVWNDASACAVASELYAAAGYKNNSMCFLAKAAILDKLVGNKSYTALQDLSRMLYERGDIDRAYRYMTVCMNDIMQSKAKSRLTNVAGLLPIITAAHDKVVEEKRTTFIIYIVTLGFLLLVLVIMVILVLRRNRSLSILRNELEVKNIKLQENDVFIEAKNKELASLNEQLQEDNNLKEEYIAQLFNICSIYINELEAYRLSLLTKMKTRKTHELLVTLESPVALKYKKELYRLFDTIFLKLFPDFITDFNRLITDGTTFLPKEGEILSPELRIYALVRLGITDSIRIASFLGYSKQTVYNYRQKVRSHIGASREKLIEKVRLL</sequence>
<dbReference type="Pfam" id="PF19904">
    <property type="entry name" value="DUF6377"/>
    <property type="match status" value="1"/>
</dbReference>